<organism evidence="1">
    <name type="scientific">marine metagenome</name>
    <dbReference type="NCBI Taxonomy" id="408172"/>
    <lineage>
        <taxon>unclassified sequences</taxon>
        <taxon>metagenomes</taxon>
        <taxon>ecological metagenomes</taxon>
    </lineage>
</organism>
<accession>A0A381R6D5</accession>
<protein>
    <submittedName>
        <fullName evidence="1">Uncharacterized protein</fullName>
    </submittedName>
</protein>
<sequence length="147" mass="17480">MKPLTFILLISITCLPAQEMDRLFWNGSDWRRLEKFADYDPELTYMMKIAYINGVLDSRLFYYLKAWTMEQAFADSLYAETVDYLTPRELVKVLDNFYADPINGYIPLPSAIIISNMFGERIPMNKIDDYIRHSKDWINRMILEKKQ</sequence>
<name>A0A381R6D5_9ZZZZ</name>
<gene>
    <name evidence="1" type="ORF">METZ01_LOCUS37987</name>
</gene>
<evidence type="ECO:0000313" key="1">
    <source>
        <dbReference type="EMBL" id="SUZ85133.1"/>
    </source>
</evidence>
<reference evidence="1" key="1">
    <citation type="submission" date="2018-05" db="EMBL/GenBank/DDBJ databases">
        <authorList>
            <person name="Lanie J.A."/>
            <person name="Ng W.-L."/>
            <person name="Kazmierczak K.M."/>
            <person name="Andrzejewski T.M."/>
            <person name="Davidsen T.M."/>
            <person name="Wayne K.J."/>
            <person name="Tettelin H."/>
            <person name="Glass J.I."/>
            <person name="Rusch D."/>
            <person name="Podicherti R."/>
            <person name="Tsui H.-C.T."/>
            <person name="Winkler M.E."/>
        </authorList>
    </citation>
    <scope>NUCLEOTIDE SEQUENCE</scope>
</reference>
<dbReference type="EMBL" id="UINC01001622">
    <property type="protein sequence ID" value="SUZ85133.1"/>
    <property type="molecule type" value="Genomic_DNA"/>
</dbReference>
<proteinExistence type="predicted"/>
<dbReference type="AlphaFoldDB" id="A0A381R6D5"/>